<evidence type="ECO:0000313" key="3">
    <source>
        <dbReference type="Proteomes" id="UP001434883"/>
    </source>
</evidence>
<feature type="transmembrane region" description="Helical" evidence="1">
    <location>
        <begin position="87"/>
        <end position="106"/>
    </location>
</feature>
<protein>
    <submittedName>
        <fullName evidence="2">Uncharacterized protein</fullName>
    </submittedName>
</protein>
<evidence type="ECO:0000313" key="2">
    <source>
        <dbReference type="EMBL" id="MEQ2195742.1"/>
    </source>
</evidence>
<keyword evidence="1" id="KW-0812">Transmembrane</keyword>
<sequence length="144" mass="16013">MTGRCCSTAAGHQAVLRRSIKRSSILEDDVRLFLLNSLVIRPTFSSTLPQDYFLIVLIFSQISSLILAQIAFTDLLRLRPLDSRSEYLGCASVYQLAACLVVLLLLDLSRTPACPPTHALRPTRDTIEYQTSNCPPSDSDTLLR</sequence>
<evidence type="ECO:0000256" key="1">
    <source>
        <dbReference type="SAM" id="Phobius"/>
    </source>
</evidence>
<keyword evidence="3" id="KW-1185">Reference proteome</keyword>
<feature type="transmembrane region" description="Helical" evidence="1">
    <location>
        <begin position="52"/>
        <end position="75"/>
    </location>
</feature>
<reference evidence="2 3" key="1">
    <citation type="submission" date="2021-06" db="EMBL/GenBank/DDBJ databases">
        <authorList>
            <person name="Palmer J.M."/>
        </authorList>
    </citation>
    <scope>NUCLEOTIDE SEQUENCE [LARGE SCALE GENOMIC DNA]</scope>
    <source>
        <strain evidence="2 3">XC_2019</strain>
        <tissue evidence="2">Muscle</tissue>
    </source>
</reference>
<keyword evidence="1" id="KW-1133">Transmembrane helix</keyword>
<organism evidence="2 3">
    <name type="scientific">Xenoophorus captivus</name>
    <dbReference type="NCBI Taxonomy" id="1517983"/>
    <lineage>
        <taxon>Eukaryota</taxon>
        <taxon>Metazoa</taxon>
        <taxon>Chordata</taxon>
        <taxon>Craniata</taxon>
        <taxon>Vertebrata</taxon>
        <taxon>Euteleostomi</taxon>
        <taxon>Actinopterygii</taxon>
        <taxon>Neopterygii</taxon>
        <taxon>Teleostei</taxon>
        <taxon>Neoteleostei</taxon>
        <taxon>Acanthomorphata</taxon>
        <taxon>Ovalentaria</taxon>
        <taxon>Atherinomorphae</taxon>
        <taxon>Cyprinodontiformes</taxon>
        <taxon>Goodeidae</taxon>
        <taxon>Xenoophorus</taxon>
    </lineage>
</organism>
<comment type="caution">
    <text evidence="2">The sequence shown here is derived from an EMBL/GenBank/DDBJ whole genome shotgun (WGS) entry which is preliminary data.</text>
</comment>
<dbReference type="Proteomes" id="UP001434883">
    <property type="component" value="Unassembled WGS sequence"/>
</dbReference>
<keyword evidence="1" id="KW-0472">Membrane</keyword>
<name>A0ABV0QK31_9TELE</name>
<dbReference type="EMBL" id="JAHRIN010012080">
    <property type="protein sequence ID" value="MEQ2195742.1"/>
    <property type="molecule type" value="Genomic_DNA"/>
</dbReference>
<proteinExistence type="predicted"/>
<accession>A0ABV0QK31</accession>
<gene>
    <name evidence="2" type="ORF">XENOCAPTIV_017626</name>
</gene>